<dbReference type="OrthoDB" id="541524at2759"/>
<keyword evidence="2" id="KW-1185">Reference proteome</keyword>
<dbReference type="EMBL" id="PGGS01000760">
    <property type="protein sequence ID" value="PNH01925.1"/>
    <property type="molecule type" value="Genomic_DNA"/>
</dbReference>
<accession>A0A2J7ZNT2</accession>
<evidence type="ECO:0000313" key="2">
    <source>
        <dbReference type="Proteomes" id="UP000236333"/>
    </source>
</evidence>
<proteinExistence type="predicted"/>
<protein>
    <submittedName>
        <fullName evidence="1">Uncharacterized protein</fullName>
    </submittedName>
</protein>
<dbReference type="Proteomes" id="UP000236333">
    <property type="component" value="Unassembled WGS sequence"/>
</dbReference>
<dbReference type="AlphaFoldDB" id="A0A2J7ZNT2"/>
<reference evidence="1 2" key="1">
    <citation type="journal article" date="2017" name="Mol. Biol. Evol.">
        <title>The 4-celled Tetrabaena socialis nuclear genome reveals the essential components for genetic control of cell number at the origin of multicellularity in the volvocine lineage.</title>
        <authorList>
            <person name="Featherston J."/>
            <person name="Arakaki Y."/>
            <person name="Hanschen E.R."/>
            <person name="Ferris P.J."/>
            <person name="Michod R.E."/>
            <person name="Olson B.J.S.C."/>
            <person name="Nozaki H."/>
            <person name="Durand P.M."/>
        </authorList>
    </citation>
    <scope>NUCLEOTIDE SEQUENCE [LARGE SCALE GENOMIC DNA]</scope>
    <source>
        <strain evidence="1 2">NIES-571</strain>
    </source>
</reference>
<evidence type="ECO:0000313" key="1">
    <source>
        <dbReference type="EMBL" id="PNH01925.1"/>
    </source>
</evidence>
<name>A0A2J7ZNT2_9CHLO</name>
<comment type="caution">
    <text evidence="1">The sequence shown here is derived from an EMBL/GenBank/DDBJ whole genome shotgun (WGS) entry which is preliminary data.</text>
</comment>
<organism evidence="1 2">
    <name type="scientific">Tetrabaena socialis</name>
    <dbReference type="NCBI Taxonomy" id="47790"/>
    <lineage>
        <taxon>Eukaryota</taxon>
        <taxon>Viridiplantae</taxon>
        <taxon>Chlorophyta</taxon>
        <taxon>core chlorophytes</taxon>
        <taxon>Chlorophyceae</taxon>
        <taxon>CS clade</taxon>
        <taxon>Chlamydomonadales</taxon>
        <taxon>Tetrabaenaceae</taxon>
        <taxon>Tetrabaena</taxon>
    </lineage>
</organism>
<sequence length="222" mass="24921">MRFKEGHGKLSEGFDEAMAAERSLGDFQRRLTDVLPRLVSSCNSCLVKTVNFETLYGDALLKLLEEKERVDFMVRHQEAVAYFEDLAFDEMVTSALYKQAEDAGADPLPSRAATWELFAAMTRAEEGGNEKLKARFCTELNYRVKEAWDEAVKSTGLTLEEYELLRNLKIARTATYTAVGVAPLPPRGTLKRRCGPHCAMLRSRSTAMGLLAASAQQRLRLF</sequence>
<gene>
    <name evidence="1" type="ORF">TSOC_012141</name>
</gene>